<keyword evidence="2" id="KW-1185">Reference proteome</keyword>
<accession>A0ABS5C3Q4</accession>
<evidence type="ECO:0000313" key="1">
    <source>
        <dbReference type="EMBL" id="MBP3960465.1"/>
    </source>
</evidence>
<protein>
    <submittedName>
        <fullName evidence="1">Uncharacterized protein</fullName>
    </submittedName>
</protein>
<sequence>MSVPKVFPQDYIDFLIATPKGYSGTEAARVQPSQPDPPAHDAFTRLLARVEPDPDT</sequence>
<evidence type="ECO:0000313" key="2">
    <source>
        <dbReference type="Proteomes" id="UP000676565"/>
    </source>
</evidence>
<name>A0ABS5C3Q4_9BACT</name>
<comment type="caution">
    <text evidence="1">The sequence shown here is derived from an EMBL/GenBank/DDBJ whole genome shotgun (WGS) entry which is preliminary data.</text>
</comment>
<reference evidence="1 2" key="1">
    <citation type="submission" date="2021-04" db="EMBL/GenBank/DDBJ databases">
        <authorList>
            <person name="Ivanova A."/>
        </authorList>
    </citation>
    <scope>NUCLEOTIDE SEQUENCE [LARGE SCALE GENOMIC DNA]</scope>
    <source>
        <strain evidence="1 2">G18</strain>
    </source>
</reference>
<dbReference type="Proteomes" id="UP000676565">
    <property type="component" value="Unassembled WGS sequence"/>
</dbReference>
<organism evidence="1 2">
    <name type="scientific">Gemmata palustris</name>
    <dbReference type="NCBI Taxonomy" id="2822762"/>
    <lineage>
        <taxon>Bacteria</taxon>
        <taxon>Pseudomonadati</taxon>
        <taxon>Planctomycetota</taxon>
        <taxon>Planctomycetia</taxon>
        <taxon>Gemmatales</taxon>
        <taxon>Gemmataceae</taxon>
        <taxon>Gemmata</taxon>
    </lineage>
</organism>
<dbReference type="RefSeq" id="WP_210662554.1">
    <property type="nucleotide sequence ID" value="NZ_JAGKQQ010000002.1"/>
</dbReference>
<gene>
    <name evidence="1" type="ORF">J8F10_35005</name>
</gene>
<dbReference type="EMBL" id="JAGKQQ010000002">
    <property type="protein sequence ID" value="MBP3960465.1"/>
    <property type="molecule type" value="Genomic_DNA"/>
</dbReference>
<proteinExistence type="predicted"/>